<feature type="region of interest" description="Disordered" evidence="1">
    <location>
        <begin position="189"/>
        <end position="221"/>
    </location>
</feature>
<evidence type="ECO:0000313" key="4">
    <source>
        <dbReference type="Proteomes" id="UP000054279"/>
    </source>
</evidence>
<evidence type="ECO:0000256" key="1">
    <source>
        <dbReference type="SAM" id="MobiDB-lite"/>
    </source>
</evidence>
<dbReference type="EMBL" id="KN837231">
    <property type="protein sequence ID" value="KIJ32178.1"/>
    <property type="molecule type" value="Genomic_DNA"/>
</dbReference>
<proteinExistence type="predicted"/>
<dbReference type="OrthoDB" id="3316886at2759"/>
<dbReference type="AlphaFoldDB" id="A0A0C9TPY5"/>
<gene>
    <name evidence="3" type="ORF">M422DRAFT_35974</name>
</gene>
<keyword evidence="2" id="KW-0472">Membrane</keyword>
<feature type="region of interest" description="Disordered" evidence="1">
    <location>
        <begin position="105"/>
        <end position="125"/>
    </location>
</feature>
<evidence type="ECO:0000256" key="2">
    <source>
        <dbReference type="SAM" id="Phobius"/>
    </source>
</evidence>
<organism evidence="3 4">
    <name type="scientific">Sphaerobolus stellatus (strain SS14)</name>
    <dbReference type="NCBI Taxonomy" id="990650"/>
    <lineage>
        <taxon>Eukaryota</taxon>
        <taxon>Fungi</taxon>
        <taxon>Dikarya</taxon>
        <taxon>Basidiomycota</taxon>
        <taxon>Agaricomycotina</taxon>
        <taxon>Agaricomycetes</taxon>
        <taxon>Phallomycetidae</taxon>
        <taxon>Geastrales</taxon>
        <taxon>Sphaerobolaceae</taxon>
        <taxon>Sphaerobolus</taxon>
    </lineage>
</organism>
<name>A0A0C9TPY5_SPHS4</name>
<dbReference type="Proteomes" id="UP000054279">
    <property type="component" value="Unassembled WGS sequence"/>
</dbReference>
<keyword evidence="2" id="KW-1133">Transmembrane helix</keyword>
<reference evidence="3 4" key="1">
    <citation type="submission" date="2014-06" db="EMBL/GenBank/DDBJ databases">
        <title>Evolutionary Origins and Diversification of the Mycorrhizal Mutualists.</title>
        <authorList>
            <consortium name="DOE Joint Genome Institute"/>
            <consortium name="Mycorrhizal Genomics Consortium"/>
            <person name="Kohler A."/>
            <person name="Kuo A."/>
            <person name="Nagy L.G."/>
            <person name="Floudas D."/>
            <person name="Copeland A."/>
            <person name="Barry K.W."/>
            <person name="Cichocki N."/>
            <person name="Veneault-Fourrey C."/>
            <person name="LaButti K."/>
            <person name="Lindquist E.A."/>
            <person name="Lipzen A."/>
            <person name="Lundell T."/>
            <person name="Morin E."/>
            <person name="Murat C."/>
            <person name="Riley R."/>
            <person name="Ohm R."/>
            <person name="Sun H."/>
            <person name="Tunlid A."/>
            <person name="Henrissat B."/>
            <person name="Grigoriev I.V."/>
            <person name="Hibbett D.S."/>
            <person name="Martin F."/>
        </authorList>
    </citation>
    <scope>NUCLEOTIDE SEQUENCE [LARGE SCALE GENOMIC DNA]</scope>
    <source>
        <strain evidence="3 4">SS14</strain>
    </source>
</reference>
<sequence length="254" mass="27759">MSSMNSSPNIAGALPPFIPGLLIVSLLIVVSVLIGWRNYLRRGRTGTTANANEWLAWRLQATETESRRPERPKLWEVAVEERDQMRRGFGGGWEKALPLSATSIEDDITPDEPHNDIPAPPLATQTSSRRWLPTLNYFAPKSPEPTLAAVAETPPPPPPPLPQLQLSFLVSMPDPSCPTYLVAPPYAGTSNSSAEEMESTHPTSAKYHHASHSHETLQEAQGPPEVAFGLITIPWDKDAIENGLPSHKGEDDAE</sequence>
<keyword evidence="4" id="KW-1185">Reference proteome</keyword>
<accession>A0A0C9TPY5</accession>
<keyword evidence="2" id="KW-0812">Transmembrane</keyword>
<feature type="transmembrane region" description="Helical" evidence="2">
    <location>
        <begin position="12"/>
        <end position="36"/>
    </location>
</feature>
<protein>
    <submittedName>
        <fullName evidence="3">Uncharacterized protein</fullName>
    </submittedName>
</protein>
<evidence type="ECO:0000313" key="3">
    <source>
        <dbReference type="EMBL" id="KIJ32178.1"/>
    </source>
</evidence>
<dbReference type="HOGENOM" id="CLU_1094859_0_0_1"/>